<reference evidence="1" key="1">
    <citation type="journal article" date="2022" name="bioRxiv">
        <title>Sequencing and chromosome-scale assembly of the giantPleurodeles waltlgenome.</title>
        <authorList>
            <person name="Brown T."/>
            <person name="Elewa A."/>
            <person name="Iarovenko S."/>
            <person name="Subramanian E."/>
            <person name="Araus A.J."/>
            <person name="Petzold A."/>
            <person name="Susuki M."/>
            <person name="Suzuki K.-i.T."/>
            <person name="Hayashi T."/>
            <person name="Toyoda A."/>
            <person name="Oliveira C."/>
            <person name="Osipova E."/>
            <person name="Leigh N.D."/>
            <person name="Simon A."/>
            <person name="Yun M.H."/>
        </authorList>
    </citation>
    <scope>NUCLEOTIDE SEQUENCE</scope>
    <source>
        <strain evidence="1">20211129_DDA</strain>
        <tissue evidence="1">Liver</tissue>
    </source>
</reference>
<dbReference type="EMBL" id="JANPWB010000011">
    <property type="protein sequence ID" value="KAJ1125206.1"/>
    <property type="molecule type" value="Genomic_DNA"/>
</dbReference>
<dbReference type="Proteomes" id="UP001066276">
    <property type="component" value="Chromosome 7"/>
</dbReference>
<evidence type="ECO:0000313" key="1">
    <source>
        <dbReference type="EMBL" id="KAJ1125206.1"/>
    </source>
</evidence>
<name>A0AAV7PAH4_PLEWA</name>
<organism evidence="1 2">
    <name type="scientific">Pleurodeles waltl</name>
    <name type="common">Iberian ribbed newt</name>
    <dbReference type="NCBI Taxonomy" id="8319"/>
    <lineage>
        <taxon>Eukaryota</taxon>
        <taxon>Metazoa</taxon>
        <taxon>Chordata</taxon>
        <taxon>Craniata</taxon>
        <taxon>Vertebrata</taxon>
        <taxon>Euteleostomi</taxon>
        <taxon>Amphibia</taxon>
        <taxon>Batrachia</taxon>
        <taxon>Caudata</taxon>
        <taxon>Salamandroidea</taxon>
        <taxon>Salamandridae</taxon>
        <taxon>Pleurodelinae</taxon>
        <taxon>Pleurodeles</taxon>
    </lineage>
</organism>
<accession>A0AAV7PAH4</accession>
<proteinExistence type="predicted"/>
<gene>
    <name evidence="1" type="ORF">NDU88_003641</name>
</gene>
<evidence type="ECO:0000313" key="2">
    <source>
        <dbReference type="Proteomes" id="UP001066276"/>
    </source>
</evidence>
<protein>
    <submittedName>
        <fullName evidence="1">Uncharacterized protein</fullName>
    </submittedName>
</protein>
<dbReference type="AlphaFoldDB" id="A0AAV7PAH4"/>
<comment type="caution">
    <text evidence="1">The sequence shown here is derived from an EMBL/GenBank/DDBJ whole genome shotgun (WGS) entry which is preliminary data.</text>
</comment>
<sequence>MLVQTEPTPMLIPQAQPQGLQKFTPMTGTQSDVTPIMNQSMGVALPQNVGVRVTPDAISLLITVGPEVPLFAQKKPIAGDQGEMSQSLVRRGVRDYVKVISSMGQTFDGSRPLMDLSPLVALPDTVKGAIAERKFVEGLRLEIGQMIKSHLICWQAKPIDEVLQYAKYCSDEIELKRKKLKEKAMVMVMQIKAAQNGVQGALVKQIPQQ</sequence>
<keyword evidence="2" id="KW-1185">Reference proteome</keyword>